<evidence type="ECO:0000313" key="2">
    <source>
        <dbReference type="Proteomes" id="UP000306319"/>
    </source>
</evidence>
<sequence length="375" mass="43080">MKYLKYIFFVSLLALLASCAKDEEISIGSLKLEAEVTNISSTVVRIGLRTTHNDLDIDGIILYTKLANGKYQFVDNEWIYERNGIYFSIFEGLTPNTNYYFDFKIANNALDHKLIDSYLYGTLISDPSFTFTTDSTSNVKTKMTTVLQTGGKASIFLELDNSDIKYGSYKFRSPDTNLIICYDPEGLYPVNDLIIECIRYTETCQYWDVTNLKQNTTYYVFANSDIVYEDVNNYYNSIQIPDAHLELTPNSFNTGMPSDSDIKATLRTEFLSDSTANLYVKLVNSEDQYNTYKLNGGYTTITIRSDYPTNDLNFKFNDAYYSDEDIMWTITNLKPNKTYQVFFTADVDLFMKDVEYRYPIKGAYLNVTPSSFTTP</sequence>
<name>A0AC61RCP2_9BACT</name>
<dbReference type="EMBL" id="SRYB01000047">
    <property type="protein sequence ID" value="TGY75970.1"/>
    <property type="molecule type" value="Genomic_DNA"/>
</dbReference>
<evidence type="ECO:0000313" key="1">
    <source>
        <dbReference type="EMBL" id="TGY75970.1"/>
    </source>
</evidence>
<keyword evidence="2" id="KW-1185">Reference proteome</keyword>
<dbReference type="Proteomes" id="UP000306319">
    <property type="component" value="Unassembled WGS sequence"/>
</dbReference>
<proteinExistence type="predicted"/>
<gene>
    <name evidence="1" type="ORF">E5331_19170</name>
</gene>
<accession>A0AC61RCP2</accession>
<reference evidence="1" key="1">
    <citation type="submission" date="2019-04" db="EMBL/GenBank/DDBJ databases">
        <title>Microbes associate with the intestines of laboratory mice.</title>
        <authorList>
            <person name="Navarre W."/>
            <person name="Wong E."/>
            <person name="Huang K."/>
            <person name="Tropini C."/>
            <person name="Ng K."/>
            <person name="Yu B."/>
        </authorList>
    </citation>
    <scope>NUCLEOTIDE SEQUENCE</scope>
    <source>
        <strain evidence="1">NM04_E33</strain>
    </source>
</reference>
<comment type="caution">
    <text evidence="1">The sequence shown here is derived from an EMBL/GenBank/DDBJ whole genome shotgun (WGS) entry which is preliminary data.</text>
</comment>
<organism evidence="1 2">
    <name type="scientific">Lepagella muris</name>
    <dbReference type="NCBI Taxonomy" id="3032870"/>
    <lineage>
        <taxon>Bacteria</taxon>
        <taxon>Pseudomonadati</taxon>
        <taxon>Bacteroidota</taxon>
        <taxon>Bacteroidia</taxon>
        <taxon>Bacteroidales</taxon>
        <taxon>Muribaculaceae</taxon>
        <taxon>Lepagella</taxon>
    </lineage>
</organism>
<protein>
    <submittedName>
        <fullName evidence="1">Uncharacterized protein</fullName>
    </submittedName>
</protein>